<keyword evidence="1" id="KW-0812">Transmembrane</keyword>
<name>A0ABT8M9W8_9EURY</name>
<dbReference type="EMBL" id="VCYH01000004">
    <property type="protein sequence ID" value="MDN7024730.1"/>
    <property type="molecule type" value="Genomic_DNA"/>
</dbReference>
<gene>
    <name evidence="3" type="ORF">FGU65_07490</name>
</gene>
<keyword evidence="1" id="KW-1133">Transmembrane helix</keyword>
<feature type="transmembrane region" description="Helical" evidence="1">
    <location>
        <begin position="63"/>
        <end position="81"/>
    </location>
</feature>
<dbReference type="Gene3D" id="3.30.450.20">
    <property type="entry name" value="PAS domain"/>
    <property type="match status" value="1"/>
</dbReference>
<dbReference type="SMART" id="SM00091">
    <property type="entry name" value="PAS"/>
    <property type="match status" value="1"/>
</dbReference>
<dbReference type="SUPFAM" id="SSF55781">
    <property type="entry name" value="GAF domain-like"/>
    <property type="match status" value="1"/>
</dbReference>
<dbReference type="InterPro" id="IPR000014">
    <property type="entry name" value="PAS"/>
</dbReference>
<dbReference type="SUPFAM" id="SSF55785">
    <property type="entry name" value="PYP-like sensor domain (PAS domain)"/>
    <property type="match status" value="1"/>
</dbReference>
<feature type="transmembrane region" description="Helical" evidence="1">
    <location>
        <begin position="39"/>
        <end position="56"/>
    </location>
</feature>
<evidence type="ECO:0000313" key="4">
    <source>
        <dbReference type="Proteomes" id="UP001168338"/>
    </source>
</evidence>
<dbReference type="PROSITE" id="PS50112">
    <property type="entry name" value="PAS"/>
    <property type="match status" value="1"/>
</dbReference>
<dbReference type="Pfam" id="PF13185">
    <property type="entry name" value="GAF_2"/>
    <property type="match status" value="1"/>
</dbReference>
<feature type="domain" description="PAS" evidence="2">
    <location>
        <begin position="115"/>
        <end position="160"/>
    </location>
</feature>
<dbReference type="SMART" id="SM00065">
    <property type="entry name" value="GAF"/>
    <property type="match status" value="1"/>
</dbReference>
<dbReference type="InterPro" id="IPR029016">
    <property type="entry name" value="GAF-like_dom_sf"/>
</dbReference>
<reference evidence="3" key="1">
    <citation type="submission" date="2019-05" db="EMBL/GenBank/DDBJ databases">
        <title>Methanoculleus sp. FWC-SCC1, a methanogenic archaeon isolated from deep marine cold seep.</title>
        <authorList>
            <person name="Chen Y.-W."/>
            <person name="Chen S.-C."/>
            <person name="Teng N.-H."/>
            <person name="Lai M.-C."/>
        </authorList>
    </citation>
    <scope>NUCLEOTIDE SEQUENCE</scope>
    <source>
        <strain evidence="3">FWC-SCC1</strain>
    </source>
</reference>
<dbReference type="Pfam" id="PF00989">
    <property type="entry name" value="PAS"/>
    <property type="match status" value="1"/>
</dbReference>
<dbReference type="Proteomes" id="UP001168338">
    <property type="component" value="Unassembled WGS sequence"/>
</dbReference>
<dbReference type="InterPro" id="IPR003018">
    <property type="entry name" value="GAF"/>
</dbReference>
<protein>
    <submittedName>
        <fullName evidence="3">PAS domain S-box protein</fullName>
    </submittedName>
</protein>
<evidence type="ECO:0000256" key="1">
    <source>
        <dbReference type="SAM" id="Phobius"/>
    </source>
</evidence>
<dbReference type="Gene3D" id="3.30.450.40">
    <property type="match status" value="1"/>
</dbReference>
<dbReference type="InterPro" id="IPR035965">
    <property type="entry name" value="PAS-like_dom_sf"/>
</dbReference>
<sequence>MGCSSLSAWRYLSDRWLIAVLVLSVVTLLITAYSLWHQITGIFPHLFYIPILLAIYRHPQRGFVLAVVLASLYAMMVYFFTYPDMLAITEGTIRFIVMVGISGIIAYLVGRLRDQEKKYHSIFGNSQAGIFLVDLRSLQITEVNRRCAEMLGYMSDELTGTAIKSVWRKNDELKQFLYLLEKENTIDNYEGTFTTRDGSMRYMVLSAGALSPSTAVCTVVDMTERREAELMLRGASEFGGILVRERDEHSLLRKACYRLGHIREGLIVSIWLGKSEKVSLFAISDEHYTIVAHHRPLRRLIESAYKTGSIVSRQAADAESRDRWPDSIGDVRAIPMIAGIEPVGVIAVARTDGGSFTAEETNLLATLANDLGSALKLSELEEEKREAYGQIDRNIEQFAILGDHIRNPLQVIVGLACLEENPASGKIIEQAYTIQGIVNRLDSGWIESAMIREFLRRHY</sequence>
<accession>A0ABT8M9W8</accession>
<evidence type="ECO:0000259" key="2">
    <source>
        <dbReference type="PROSITE" id="PS50112"/>
    </source>
</evidence>
<keyword evidence="1" id="KW-0472">Membrane</keyword>
<dbReference type="RefSeq" id="WP_301663845.1">
    <property type="nucleotide sequence ID" value="NZ_VCYH01000004.1"/>
</dbReference>
<feature type="transmembrane region" description="Helical" evidence="1">
    <location>
        <begin position="93"/>
        <end position="110"/>
    </location>
</feature>
<organism evidence="3 4">
    <name type="scientific">Methanoculleus frigidifontis</name>
    <dbReference type="NCBI Taxonomy" id="2584085"/>
    <lineage>
        <taxon>Archaea</taxon>
        <taxon>Methanobacteriati</taxon>
        <taxon>Methanobacteriota</taxon>
        <taxon>Stenosarchaea group</taxon>
        <taxon>Methanomicrobia</taxon>
        <taxon>Methanomicrobiales</taxon>
        <taxon>Methanomicrobiaceae</taxon>
        <taxon>Methanoculleus</taxon>
    </lineage>
</organism>
<dbReference type="CDD" id="cd00130">
    <property type="entry name" value="PAS"/>
    <property type="match status" value="1"/>
</dbReference>
<evidence type="ECO:0000313" key="3">
    <source>
        <dbReference type="EMBL" id="MDN7024730.1"/>
    </source>
</evidence>
<proteinExistence type="predicted"/>
<feature type="transmembrane region" description="Helical" evidence="1">
    <location>
        <begin position="16"/>
        <end position="33"/>
    </location>
</feature>
<comment type="caution">
    <text evidence="3">The sequence shown here is derived from an EMBL/GenBank/DDBJ whole genome shotgun (WGS) entry which is preliminary data.</text>
</comment>
<keyword evidence="4" id="KW-1185">Reference proteome</keyword>
<dbReference type="NCBIfam" id="TIGR00229">
    <property type="entry name" value="sensory_box"/>
    <property type="match status" value="1"/>
</dbReference>
<dbReference type="InterPro" id="IPR013767">
    <property type="entry name" value="PAS_fold"/>
</dbReference>